<feature type="compositionally biased region" description="Acidic residues" evidence="1">
    <location>
        <begin position="92"/>
        <end position="101"/>
    </location>
</feature>
<proteinExistence type="predicted"/>
<keyword evidence="2" id="KW-0472">Membrane</keyword>
<name>A0AAN7KP31_TRANT</name>
<evidence type="ECO:0000256" key="1">
    <source>
        <dbReference type="SAM" id="MobiDB-lite"/>
    </source>
</evidence>
<sequence length="284" mass="32577">MEMSATLQSCPRPAFPLPQQLQHHLCRSKPLNLRPFPRPRRTDFALLSKYGRWDSNAEEMGRSKRFGFDYPDEDDDPRSRKKERRWWSGDPRDEEDEDEEEEMGIVEEVIDSIWILKVFRSYGWTLPAILVSLLLATGPQAFLTAMAFPLAQSALTLAYNRISGRKGSRSRVHAMKRMRKRTRKKPSNAASNMGKEWNYPRNRNSSASEKWVDDEIFSSNGAASFGGWEELDGVQPRTAAFDRSSKAEEAASRKLSGGQRSAPLLLRLLVAMFPFLGLWIDMFR</sequence>
<feature type="region of interest" description="Disordered" evidence="1">
    <location>
        <begin position="64"/>
        <end position="101"/>
    </location>
</feature>
<dbReference type="PANTHER" id="PTHR35719">
    <property type="entry name" value="OS01G0680600 PROTEIN"/>
    <property type="match status" value="1"/>
</dbReference>
<dbReference type="PANTHER" id="PTHR35719:SF2">
    <property type="entry name" value="ABC TRANSMEMBRANE TYPE-1 DOMAIN-CONTAINING PROTEIN"/>
    <property type="match status" value="1"/>
</dbReference>
<protein>
    <submittedName>
        <fullName evidence="3">Uncharacterized protein</fullName>
    </submittedName>
</protein>
<keyword evidence="4" id="KW-1185">Reference proteome</keyword>
<dbReference type="Proteomes" id="UP001346149">
    <property type="component" value="Unassembled WGS sequence"/>
</dbReference>
<dbReference type="EMBL" id="JAXQNO010000022">
    <property type="protein sequence ID" value="KAK4766975.1"/>
    <property type="molecule type" value="Genomic_DNA"/>
</dbReference>
<reference evidence="3 4" key="1">
    <citation type="journal article" date="2023" name="Hortic Res">
        <title>Pangenome of water caltrop reveals structural variations and asymmetric subgenome divergence after allopolyploidization.</title>
        <authorList>
            <person name="Zhang X."/>
            <person name="Chen Y."/>
            <person name="Wang L."/>
            <person name="Yuan Y."/>
            <person name="Fang M."/>
            <person name="Shi L."/>
            <person name="Lu R."/>
            <person name="Comes H.P."/>
            <person name="Ma Y."/>
            <person name="Chen Y."/>
            <person name="Huang G."/>
            <person name="Zhou Y."/>
            <person name="Zheng Z."/>
            <person name="Qiu Y."/>
        </authorList>
    </citation>
    <scope>NUCLEOTIDE SEQUENCE [LARGE SCALE GENOMIC DNA]</scope>
    <source>
        <strain evidence="3">F231</strain>
    </source>
</reference>
<evidence type="ECO:0000313" key="4">
    <source>
        <dbReference type="Proteomes" id="UP001346149"/>
    </source>
</evidence>
<organism evidence="3 4">
    <name type="scientific">Trapa natans</name>
    <name type="common">Water chestnut</name>
    <dbReference type="NCBI Taxonomy" id="22666"/>
    <lineage>
        <taxon>Eukaryota</taxon>
        <taxon>Viridiplantae</taxon>
        <taxon>Streptophyta</taxon>
        <taxon>Embryophyta</taxon>
        <taxon>Tracheophyta</taxon>
        <taxon>Spermatophyta</taxon>
        <taxon>Magnoliopsida</taxon>
        <taxon>eudicotyledons</taxon>
        <taxon>Gunneridae</taxon>
        <taxon>Pentapetalae</taxon>
        <taxon>rosids</taxon>
        <taxon>malvids</taxon>
        <taxon>Myrtales</taxon>
        <taxon>Lythraceae</taxon>
        <taxon>Trapa</taxon>
    </lineage>
</organism>
<feature type="transmembrane region" description="Helical" evidence="2">
    <location>
        <begin position="262"/>
        <end position="280"/>
    </location>
</feature>
<evidence type="ECO:0000256" key="2">
    <source>
        <dbReference type="SAM" id="Phobius"/>
    </source>
</evidence>
<accession>A0AAN7KP31</accession>
<dbReference type="AlphaFoldDB" id="A0AAN7KP31"/>
<gene>
    <name evidence="3" type="ORF">SAY86_014726</name>
</gene>
<evidence type="ECO:0000313" key="3">
    <source>
        <dbReference type="EMBL" id="KAK4766975.1"/>
    </source>
</evidence>
<keyword evidence="2" id="KW-1133">Transmembrane helix</keyword>
<feature type="region of interest" description="Disordered" evidence="1">
    <location>
        <begin position="178"/>
        <end position="203"/>
    </location>
</feature>
<keyword evidence="2" id="KW-0812">Transmembrane</keyword>
<comment type="caution">
    <text evidence="3">The sequence shown here is derived from an EMBL/GenBank/DDBJ whole genome shotgun (WGS) entry which is preliminary data.</text>
</comment>